<comment type="caution">
    <text evidence="2">The sequence shown here is derived from an EMBL/GenBank/DDBJ whole genome shotgun (WGS) entry which is preliminary data.</text>
</comment>
<sequence length="67" mass="6987">MTDSTTPEGANPPIDEPDQADETTRREGRTDDPTRDGEELPNSTTEAAPLSDSTDGGLDGGDPGVEE</sequence>
<evidence type="ECO:0000256" key="1">
    <source>
        <dbReference type="SAM" id="MobiDB-lite"/>
    </source>
</evidence>
<dbReference type="Proteomes" id="UP001239083">
    <property type="component" value="Unassembled WGS sequence"/>
</dbReference>
<evidence type="ECO:0000313" key="2">
    <source>
        <dbReference type="EMBL" id="MDQ0893455.1"/>
    </source>
</evidence>
<feature type="compositionally biased region" description="Gly residues" evidence="1">
    <location>
        <begin position="57"/>
        <end position="67"/>
    </location>
</feature>
<dbReference type="EMBL" id="JAUSYY010000001">
    <property type="protein sequence ID" value="MDQ0893455.1"/>
    <property type="molecule type" value="Genomic_DNA"/>
</dbReference>
<reference evidence="2 3" key="1">
    <citation type="submission" date="2023-07" db="EMBL/GenBank/DDBJ databases">
        <title>Comparative genomics of wheat-associated soil bacteria to identify genetic determinants of phenazine resistance.</title>
        <authorList>
            <person name="Mouncey N."/>
        </authorList>
    </citation>
    <scope>NUCLEOTIDE SEQUENCE [LARGE SCALE GENOMIC DNA]</scope>
    <source>
        <strain evidence="2 3">V3I3</strain>
    </source>
</reference>
<organism evidence="2 3">
    <name type="scientific">Agromyces ramosus</name>
    <dbReference type="NCBI Taxonomy" id="33879"/>
    <lineage>
        <taxon>Bacteria</taxon>
        <taxon>Bacillati</taxon>
        <taxon>Actinomycetota</taxon>
        <taxon>Actinomycetes</taxon>
        <taxon>Micrococcales</taxon>
        <taxon>Microbacteriaceae</taxon>
        <taxon>Agromyces</taxon>
    </lineage>
</organism>
<gene>
    <name evidence="2" type="ORF">QFZ26_001010</name>
</gene>
<proteinExistence type="predicted"/>
<protein>
    <submittedName>
        <fullName evidence="2">Uncharacterized protein</fullName>
    </submittedName>
</protein>
<dbReference type="RefSeq" id="WP_307039892.1">
    <property type="nucleotide sequence ID" value="NZ_JAUSYY010000001.1"/>
</dbReference>
<feature type="compositionally biased region" description="Basic and acidic residues" evidence="1">
    <location>
        <begin position="22"/>
        <end position="38"/>
    </location>
</feature>
<feature type="region of interest" description="Disordered" evidence="1">
    <location>
        <begin position="1"/>
        <end position="67"/>
    </location>
</feature>
<keyword evidence="3" id="KW-1185">Reference proteome</keyword>
<accession>A0ABU0R5X1</accession>
<evidence type="ECO:0000313" key="3">
    <source>
        <dbReference type="Proteomes" id="UP001239083"/>
    </source>
</evidence>
<name>A0ABU0R5X1_9MICO</name>